<sequence length="158" mass="17255">MMKHIKALLIKFVMVTAVLWIVLGGFYDVSFADILTTSVLLTATAYLIGDLFILPKMGNTAATIADFGLALAGTWILGAFLFEAPVPLGTASLISAILIAVGEMFFHRYMEKNILPNHPANTNDERNFSQQGNLQTEFGSDVDIKPTAKKANETDEEE</sequence>
<dbReference type="InterPro" id="IPR019649">
    <property type="entry name" value="DUF2512"/>
</dbReference>
<feature type="region of interest" description="Disordered" evidence="1">
    <location>
        <begin position="136"/>
        <end position="158"/>
    </location>
</feature>
<feature type="compositionally biased region" description="Basic and acidic residues" evidence="1">
    <location>
        <begin position="142"/>
        <end position="158"/>
    </location>
</feature>
<dbReference type="EMBL" id="CP121671">
    <property type="protein sequence ID" value="WFT74325.1"/>
    <property type="molecule type" value="Genomic_DNA"/>
</dbReference>
<keyword evidence="2" id="KW-0472">Membrane</keyword>
<keyword evidence="2" id="KW-0812">Transmembrane</keyword>
<organism evidence="3 4">
    <name type="scientific">Halobacillus naozhouensis</name>
    <dbReference type="NCBI Taxonomy" id="554880"/>
    <lineage>
        <taxon>Bacteria</taxon>
        <taxon>Bacillati</taxon>
        <taxon>Bacillota</taxon>
        <taxon>Bacilli</taxon>
        <taxon>Bacillales</taxon>
        <taxon>Bacillaceae</taxon>
        <taxon>Halobacillus</taxon>
    </lineage>
</organism>
<dbReference type="RefSeq" id="WP_283076324.1">
    <property type="nucleotide sequence ID" value="NZ_CP121671.1"/>
</dbReference>
<feature type="transmembrane region" description="Helical" evidence="2">
    <location>
        <begin position="88"/>
        <end position="106"/>
    </location>
</feature>
<dbReference type="Proteomes" id="UP001221597">
    <property type="component" value="Chromosome"/>
</dbReference>
<gene>
    <name evidence="3" type="ORF">P9989_18495</name>
</gene>
<keyword evidence="2" id="KW-1133">Transmembrane helix</keyword>
<feature type="transmembrane region" description="Helical" evidence="2">
    <location>
        <begin position="61"/>
        <end position="82"/>
    </location>
</feature>
<feature type="transmembrane region" description="Helical" evidence="2">
    <location>
        <begin position="7"/>
        <end position="27"/>
    </location>
</feature>
<proteinExistence type="predicted"/>
<keyword evidence="4" id="KW-1185">Reference proteome</keyword>
<name>A0ABY8IVU5_9BACI</name>
<feature type="transmembrane region" description="Helical" evidence="2">
    <location>
        <begin position="33"/>
        <end position="54"/>
    </location>
</feature>
<evidence type="ECO:0000256" key="1">
    <source>
        <dbReference type="SAM" id="MobiDB-lite"/>
    </source>
</evidence>
<evidence type="ECO:0000313" key="4">
    <source>
        <dbReference type="Proteomes" id="UP001221597"/>
    </source>
</evidence>
<evidence type="ECO:0000313" key="3">
    <source>
        <dbReference type="EMBL" id="WFT74325.1"/>
    </source>
</evidence>
<accession>A0ABY8IVU5</accession>
<reference evidence="3 4" key="1">
    <citation type="submission" date="2023-04" db="EMBL/GenBank/DDBJ databases">
        <title>Genome sequence of Halobacillus naozhouensis KACC 21980.</title>
        <authorList>
            <person name="Kim S."/>
            <person name="Heo J."/>
            <person name="Kwon S.-W."/>
        </authorList>
    </citation>
    <scope>NUCLEOTIDE SEQUENCE [LARGE SCALE GENOMIC DNA]</scope>
    <source>
        <strain evidence="3 4">KCTC 13234</strain>
    </source>
</reference>
<dbReference type="Pfam" id="PF10710">
    <property type="entry name" value="DUF2512"/>
    <property type="match status" value="1"/>
</dbReference>
<protein>
    <submittedName>
        <fullName evidence="3">YndM family protein</fullName>
    </submittedName>
</protein>
<evidence type="ECO:0000256" key="2">
    <source>
        <dbReference type="SAM" id="Phobius"/>
    </source>
</evidence>